<dbReference type="InterPro" id="IPR056861">
    <property type="entry name" value="HMCN1-like_VWA"/>
</dbReference>
<dbReference type="InterPro" id="IPR036465">
    <property type="entry name" value="vWFA_dom_sf"/>
</dbReference>
<evidence type="ECO:0000256" key="4">
    <source>
        <dbReference type="SAM" id="MobiDB-lite"/>
    </source>
</evidence>
<dbReference type="PANTHER" id="PTHR47763:SF1">
    <property type="entry name" value="DUF659 DOMAIN-CONTAINING PROTEIN"/>
    <property type="match status" value="1"/>
</dbReference>
<dbReference type="GO" id="GO:0005737">
    <property type="term" value="C:cytoplasm"/>
    <property type="evidence" value="ECO:0007669"/>
    <property type="project" value="TreeGrafter"/>
</dbReference>
<sequence>MSDNDALNRVDLCFVVDTTGSMGMFIKAAQRHLLDAMDALRAGHDIDLRVGLTEYRDHPPQERSFVTRFHAPKPDLQAMQKAINALKAEGGGDAPEAVFDGVHAACGEMPWREHSRRFVLLVGDAPPHGARAHERREEAPEAEPAGGRGRRSRAADLCPCGLTVHDVTAAAESRNVTVHALCMVADAATVGAFTAIAGGTGGACAPAQSADKIVGTMGAVLEREFSSLPFDRETLRVARGIGEPDTERVAEALGCPRVQAAASLARLGKRGFLDALSAA</sequence>
<evidence type="ECO:0000256" key="1">
    <source>
        <dbReference type="ARBA" id="ARBA00004613"/>
    </source>
</evidence>
<dbReference type="GO" id="GO:0004674">
    <property type="term" value="F:protein serine/threonine kinase activity"/>
    <property type="evidence" value="ECO:0007669"/>
    <property type="project" value="TreeGrafter"/>
</dbReference>
<keyword evidence="2" id="KW-0964">Secreted</keyword>
<protein>
    <recommendedName>
        <fullName evidence="5">Hemicentin-1-like von Willebrand factor A domain-containing protein</fullName>
    </recommendedName>
</protein>
<organism evidence="6">
    <name type="scientific">uncultured Armatimonadetes bacterium</name>
    <dbReference type="NCBI Taxonomy" id="157466"/>
    <lineage>
        <taxon>Bacteria</taxon>
        <taxon>Bacillati</taxon>
        <taxon>Armatimonadota</taxon>
        <taxon>environmental samples</taxon>
    </lineage>
</organism>
<dbReference type="PANTHER" id="PTHR47763">
    <property type="entry name" value="ALPHA-PROTEIN KINASE VWKA"/>
    <property type="match status" value="1"/>
</dbReference>
<dbReference type="AlphaFoldDB" id="A0A6J4ISS5"/>
<evidence type="ECO:0000259" key="5">
    <source>
        <dbReference type="Pfam" id="PF25106"/>
    </source>
</evidence>
<dbReference type="InterPro" id="IPR052969">
    <property type="entry name" value="Thr-specific_kinase-like"/>
</dbReference>
<evidence type="ECO:0000256" key="2">
    <source>
        <dbReference type="ARBA" id="ARBA00022525"/>
    </source>
</evidence>
<keyword evidence="3" id="KW-0732">Signal</keyword>
<comment type="subcellular location">
    <subcellularLocation>
        <location evidence="1">Secreted</location>
    </subcellularLocation>
</comment>
<name>A0A6J4ISS5_9BACT</name>
<dbReference type="EMBL" id="CADCTO010000300">
    <property type="protein sequence ID" value="CAA9259120.1"/>
    <property type="molecule type" value="Genomic_DNA"/>
</dbReference>
<accession>A0A6J4ISS5</accession>
<dbReference type="CDD" id="cd00198">
    <property type="entry name" value="vWFA"/>
    <property type="match status" value="1"/>
</dbReference>
<dbReference type="Gene3D" id="3.40.50.410">
    <property type="entry name" value="von Willebrand factor, type A domain"/>
    <property type="match status" value="1"/>
</dbReference>
<dbReference type="Pfam" id="PF25106">
    <property type="entry name" value="VWA_4"/>
    <property type="match status" value="1"/>
</dbReference>
<feature type="region of interest" description="Disordered" evidence="4">
    <location>
        <begin position="128"/>
        <end position="153"/>
    </location>
</feature>
<feature type="domain" description="Hemicentin-1-like von Willebrand factor A" evidence="5">
    <location>
        <begin position="12"/>
        <end position="129"/>
    </location>
</feature>
<gene>
    <name evidence="6" type="ORF">AVDCRST_MAG63-2327</name>
</gene>
<dbReference type="SUPFAM" id="SSF53300">
    <property type="entry name" value="vWA-like"/>
    <property type="match status" value="1"/>
</dbReference>
<proteinExistence type="predicted"/>
<evidence type="ECO:0000256" key="3">
    <source>
        <dbReference type="ARBA" id="ARBA00022729"/>
    </source>
</evidence>
<evidence type="ECO:0000313" key="6">
    <source>
        <dbReference type="EMBL" id="CAA9259120.1"/>
    </source>
</evidence>
<reference evidence="6" key="1">
    <citation type="submission" date="2020-02" db="EMBL/GenBank/DDBJ databases">
        <authorList>
            <person name="Meier V. D."/>
        </authorList>
    </citation>
    <scope>NUCLEOTIDE SEQUENCE</scope>
    <source>
        <strain evidence="6">AVDCRST_MAG63</strain>
    </source>
</reference>